<proteinExistence type="predicted"/>
<evidence type="ECO:0000313" key="6">
    <source>
        <dbReference type="Proteomes" id="UP000280036"/>
    </source>
</evidence>
<keyword evidence="7" id="KW-1185">Reference proteome</keyword>
<dbReference type="EMBL" id="UZVY01000006">
    <property type="protein sequence ID" value="VDR42548.1"/>
    <property type="molecule type" value="Genomic_DNA"/>
</dbReference>
<accession>A0A3P8KNH3</accession>
<dbReference type="Proteomes" id="UP000280036">
    <property type="component" value="Unassembled WGS sequence"/>
</dbReference>
<sequence>MEKLKLQSEWNEVEEFAKQSSEDLTNLKSEQYISKRNEVIDSFIKIKTHINKLRKESIKLWDYGKHRLNAFKTSYENVKSNLDTFNAFGFSYSTISDQLENTNTFLSKDHRSKLNTATDLTEFLSTLNLTNELLEVDFKNYNSIKSANTSNVNNKLSSAIVTKHNELEGYKQLIELSDARSIKDEIETKNNSLQATSIIEWEENNYNSVKSSFDNLFKSTKEINTKAKELDYLRILYNDFLDNVSKNVKELSSLAEPHLKGYQRNIDARNKIITEATK</sequence>
<evidence type="ECO:0000313" key="7">
    <source>
        <dbReference type="Proteomes" id="UP001058569"/>
    </source>
</evidence>
<dbReference type="EMBL" id="UZVY01000002">
    <property type="protein sequence ID" value="VDR42470.1"/>
    <property type="molecule type" value="Genomic_DNA"/>
</dbReference>
<dbReference type="OrthoDB" id="403854at2"/>
<dbReference type="Proteomes" id="UP001058569">
    <property type="component" value="Chromosome"/>
</dbReference>
<reference evidence="3 6" key="1">
    <citation type="submission" date="2018-12" db="EMBL/GenBank/DDBJ databases">
        <authorList>
            <consortium name="Pathogen Informatics"/>
        </authorList>
    </citation>
    <scope>NUCLEOTIDE SEQUENCE [LARGE SCALE GENOMIC DNA]</scope>
    <source>
        <strain evidence="3 6">NCTC10126</strain>
    </source>
</reference>
<dbReference type="RefSeq" id="WP_126117829.1">
    <property type="nucleotide sequence ID" value="NZ_CP101806.1"/>
</dbReference>
<evidence type="ECO:0000313" key="2">
    <source>
        <dbReference type="EMBL" id="VDR41534.1"/>
    </source>
</evidence>
<evidence type="ECO:0000313" key="1">
    <source>
        <dbReference type="EMBL" id="UUD34756.1"/>
    </source>
</evidence>
<dbReference type="EMBL" id="UZVY01000001">
    <property type="protein sequence ID" value="VDR41534.1"/>
    <property type="molecule type" value="Genomic_DNA"/>
</dbReference>
<name>A0A3P8KNH3_9BACT</name>
<reference evidence="1" key="2">
    <citation type="submission" date="2022-07" db="EMBL/GenBank/DDBJ databases">
        <title>Complete genome of Mycoplasma caviae type strain G122.</title>
        <authorList>
            <person name="Spergser J."/>
        </authorList>
    </citation>
    <scope>NUCLEOTIDE SEQUENCE</scope>
    <source>
        <strain evidence="1">G122</strain>
    </source>
</reference>
<dbReference type="EMBL" id="UZVY01000001">
    <property type="protein sequence ID" value="VDR42448.1"/>
    <property type="molecule type" value="Genomic_DNA"/>
</dbReference>
<gene>
    <name evidence="2" type="ORF">NCTC10126_00010</name>
    <name evidence="3" type="ORF">NCTC10126_00971</name>
    <name evidence="4" type="ORF">NCTC10126_00993</name>
    <name evidence="5" type="ORF">NCTC10126_01074</name>
    <name evidence="1" type="ORF">NPA07_02940</name>
</gene>
<organism evidence="3 6">
    <name type="scientific">Mycoplasmopsis caviae</name>
    <dbReference type="NCBI Taxonomy" id="55603"/>
    <lineage>
        <taxon>Bacteria</taxon>
        <taxon>Bacillati</taxon>
        <taxon>Mycoplasmatota</taxon>
        <taxon>Mycoplasmoidales</taxon>
        <taxon>Metamycoplasmataceae</taxon>
        <taxon>Mycoplasmopsis</taxon>
    </lineage>
</organism>
<evidence type="ECO:0000313" key="5">
    <source>
        <dbReference type="EMBL" id="VDR42548.1"/>
    </source>
</evidence>
<dbReference type="AlphaFoldDB" id="A0A3P8KNH3"/>
<evidence type="ECO:0000313" key="4">
    <source>
        <dbReference type="EMBL" id="VDR42470.1"/>
    </source>
</evidence>
<evidence type="ECO:0000313" key="3">
    <source>
        <dbReference type="EMBL" id="VDR42448.1"/>
    </source>
</evidence>
<dbReference type="EMBL" id="CP101806">
    <property type="protein sequence ID" value="UUD34756.1"/>
    <property type="molecule type" value="Genomic_DNA"/>
</dbReference>
<protein>
    <submittedName>
        <fullName evidence="3">Uncharacterized protein</fullName>
    </submittedName>
</protein>